<dbReference type="Proteomes" id="UP000009168">
    <property type="component" value="Unassembled WGS sequence"/>
</dbReference>
<dbReference type="GO" id="GO:0004842">
    <property type="term" value="F:ubiquitin-protein transferase activity"/>
    <property type="evidence" value="ECO:0007669"/>
    <property type="project" value="TreeGrafter"/>
</dbReference>
<evidence type="ECO:0000256" key="8">
    <source>
        <dbReference type="PROSITE-ProRule" id="PRU00175"/>
    </source>
</evidence>
<dbReference type="FunFam" id="3.30.40.10:FF:000137">
    <property type="entry name" value="RanBP-type and C3HC4-type zinc finger-containing protein 1"/>
    <property type="match status" value="1"/>
</dbReference>
<dbReference type="HOGENOM" id="CLU_617514_0_0_1"/>
<keyword evidence="14" id="KW-1185">Reference proteome</keyword>
<feature type="coiled-coil region" evidence="9">
    <location>
        <begin position="188"/>
        <end position="222"/>
    </location>
</feature>
<feature type="compositionally biased region" description="Polar residues" evidence="10">
    <location>
        <begin position="113"/>
        <end position="124"/>
    </location>
</feature>
<feature type="domain" description="RING-type" evidence="12">
    <location>
        <begin position="221"/>
        <end position="433"/>
    </location>
</feature>
<dbReference type="GO" id="GO:0000151">
    <property type="term" value="C:ubiquitin ligase complex"/>
    <property type="evidence" value="ECO:0007669"/>
    <property type="project" value="TreeGrafter"/>
</dbReference>
<dbReference type="Pfam" id="PF01485">
    <property type="entry name" value="IBR"/>
    <property type="match status" value="1"/>
</dbReference>
<dbReference type="InterPro" id="IPR001841">
    <property type="entry name" value="Znf_RING"/>
</dbReference>
<evidence type="ECO:0000313" key="14">
    <source>
        <dbReference type="Proteomes" id="UP000009168"/>
    </source>
</evidence>
<organism evidence="13 14">
    <name type="scientific">Tetrahymena thermophila (strain SB210)</name>
    <dbReference type="NCBI Taxonomy" id="312017"/>
    <lineage>
        <taxon>Eukaryota</taxon>
        <taxon>Sar</taxon>
        <taxon>Alveolata</taxon>
        <taxon>Ciliophora</taxon>
        <taxon>Intramacronucleata</taxon>
        <taxon>Oligohymenophorea</taxon>
        <taxon>Hymenostomatida</taxon>
        <taxon>Tetrahymenina</taxon>
        <taxon>Tetrahymenidae</taxon>
        <taxon>Tetrahymena</taxon>
    </lineage>
</organism>
<dbReference type="GO" id="GO:0097039">
    <property type="term" value="P:protein linear polyubiquitination"/>
    <property type="evidence" value="ECO:0007669"/>
    <property type="project" value="TreeGrafter"/>
</dbReference>
<dbReference type="PROSITE" id="PS51873">
    <property type="entry name" value="TRIAD"/>
    <property type="match status" value="1"/>
</dbReference>
<evidence type="ECO:0000256" key="4">
    <source>
        <dbReference type="ARBA" id="ARBA00022737"/>
    </source>
</evidence>
<evidence type="ECO:0000256" key="9">
    <source>
        <dbReference type="SAM" id="Coils"/>
    </source>
</evidence>
<feature type="compositionally biased region" description="Basic residues" evidence="10">
    <location>
        <begin position="435"/>
        <end position="463"/>
    </location>
</feature>
<feature type="compositionally biased region" description="Polar residues" evidence="10">
    <location>
        <begin position="144"/>
        <end position="153"/>
    </location>
</feature>
<keyword evidence="6" id="KW-0833">Ubl conjugation pathway</keyword>
<dbReference type="Gene3D" id="1.20.120.1750">
    <property type="match status" value="1"/>
</dbReference>
<proteinExistence type="predicted"/>
<sequence>MSNKNMIQSMVSNLQEFSDTMTKSGINCFQAFVIGFICGLDSDTENIQQHIEMIKQVCQNNNLEYEEDQQMNDRRQKSDKKLENSKNNEEYIDATPPLNDINLNQHTDEQDNQDQQKGNKSSKGNFYLQGQGKKSKPDQRQSDCNDSNGINKNDPNKSQKESNSRTDYDNEVDDQNSDFDVQQYMKQFQNYDEDEQKTLELIRQLQQEEEQDQNMKNNEDDDIECPICMCELYTESVLALENCDHVFHKECLIEYLKNKIQDRKAQILCPDEKCKTEILVDDFKQLLGKEVYENYIQYSLQSYVDEHGDEMSWCPTPDCKYVFAYDENEDDGFFKCLMCKKEYCLKCRVVFHKGMSCKEYEITNKKDENDAKFEKFVKGKKFKQCIKCKFWVEKNQGCDHMTCRCKYEFCYKCGGKYRECECVEKFKQQQERLQQRRLARQQQKAQKKPRAASRGARGRRGQK</sequence>
<keyword evidence="2" id="KW-0808">Transferase</keyword>
<dbReference type="InParanoid" id="Q22BJ7"/>
<feature type="region of interest" description="Disordered" evidence="10">
    <location>
        <begin position="67"/>
        <end position="175"/>
    </location>
</feature>
<dbReference type="GO" id="GO:0008270">
    <property type="term" value="F:zinc ion binding"/>
    <property type="evidence" value="ECO:0007669"/>
    <property type="project" value="UniProtKB-KW"/>
</dbReference>
<dbReference type="GO" id="GO:0043130">
    <property type="term" value="F:ubiquitin binding"/>
    <property type="evidence" value="ECO:0007669"/>
    <property type="project" value="TreeGrafter"/>
</dbReference>
<feature type="domain" description="RING-type" evidence="11">
    <location>
        <begin position="225"/>
        <end position="273"/>
    </location>
</feature>
<evidence type="ECO:0000256" key="1">
    <source>
        <dbReference type="ARBA" id="ARBA00004906"/>
    </source>
</evidence>
<evidence type="ECO:0000256" key="5">
    <source>
        <dbReference type="ARBA" id="ARBA00022771"/>
    </source>
</evidence>
<comment type="pathway">
    <text evidence="1">Protein modification; protein ubiquitination.</text>
</comment>
<feature type="compositionally biased region" description="Basic and acidic residues" evidence="10">
    <location>
        <begin position="71"/>
        <end position="89"/>
    </location>
</feature>
<feature type="region of interest" description="Disordered" evidence="10">
    <location>
        <begin position="434"/>
        <end position="463"/>
    </location>
</feature>
<keyword evidence="5 8" id="KW-0863">Zinc-finger</keyword>
<gene>
    <name evidence="13" type="ORF">TTHERM_01099160</name>
</gene>
<evidence type="ECO:0000256" key="3">
    <source>
        <dbReference type="ARBA" id="ARBA00022723"/>
    </source>
</evidence>
<dbReference type="SMART" id="SM00647">
    <property type="entry name" value="IBR"/>
    <property type="match status" value="2"/>
</dbReference>
<dbReference type="GeneID" id="7846210"/>
<evidence type="ECO:0000256" key="7">
    <source>
        <dbReference type="ARBA" id="ARBA00022833"/>
    </source>
</evidence>
<dbReference type="RefSeq" id="XP_001030332.2">
    <property type="nucleotide sequence ID" value="XM_001030332.2"/>
</dbReference>
<keyword evidence="3" id="KW-0479">Metal-binding</keyword>
<evidence type="ECO:0000256" key="10">
    <source>
        <dbReference type="SAM" id="MobiDB-lite"/>
    </source>
</evidence>
<evidence type="ECO:0000313" key="13">
    <source>
        <dbReference type="EMBL" id="EAR82669.2"/>
    </source>
</evidence>
<dbReference type="EMBL" id="GG662602">
    <property type="protein sequence ID" value="EAR82669.2"/>
    <property type="molecule type" value="Genomic_DNA"/>
</dbReference>
<dbReference type="PANTHER" id="PTHR22770">
    <property type="entry name" value="UBIQUITIN CONJUGATING ENZYME 7 INTERACTING PROTEIN-RELATED"/>
    <property type="match status" value="1"/>
</dbReference>
<dbReference type="STRING" id="312017.Q22BJ7"/>
<feature type="compositionally biased region" description="Basic and acidic residues" evidence="10">
    <location>
        <begin position="154"/>
        <end position="168"/>
    </location>
</feature>
<name>Q22BJ7_TETTS</name>
<dbReference type="KEGG" id="tet:TTHERM_01099160"/>
<protein>
    <submittedName>
        <fullName evidence="13">IBR domain protein</fullName>
    </submittedName>
</protein>
<dbReference type="Gene3D" id="3.30.40.10">
    <property type="entry name" value="Zinc/RING finger domain, C3HC4 (zinc finger)"/>
    <property type="match status" value="1"/>
</dbReference>
<evidence type="ECO:0000259" key="12">
    <source>
        <dbReference type="PROSITE" id="PS51873"/>
    </source>
</evidence>
<dbReference type="Pfam" id="PF13639">
    <property type="entry name" value="zf-RING_2"/>
    <property type="match status" value="1"/>
</dbReference>
<reference evidence="14" key="1">
    <citation type="journal article" date="2006" name="PLoS Biol.">
        <title>Macronuclear genome sequence of the ciliate Tetrahymena thermophila, a model eukaryote.</title>
        <authorList>
            <person name="Eisen J.A."/>
            <person name="Coyne R.S."/>
            <person name="Wu M."/>
            <person name="Wu D."/>
            <person name="Thiagarajan M."/>
            <person name="Wortman J.R."/>
            <person name="Badger J.H."/>
            <person name="Ren Q."/>
            <person name="Amedeo P."/>
            <person name="Jones K.M."/>
            <person name="Tallon L.J."/>
            <person name="Delcher A.L."/>
            <person name="Salzberg S.L."/>
            <person name="Silva J.C."/>
            <person name="Haas B.J."/>
            <person name="Majoros W.H."/>
            <person name="Farzad M."/>
            <person name="Carlton J.M."/>
            <person name="Smith R.K. Jr."/>
            <person name="Garg J."/>
            <person name="Pearlman R.E."/>
            <person name="Karrer K.M."/>
            <person name="Sun L."/>
            <person name="Manning G."/>
            <person name="Elde N.C."/>
            <person name="Turkewitz A.P."/>
            <person name="Asai D.J."/>
            <person name="Wilkes D.E."/>
            <person name="Wang Y."/>
            <person name="Cai H."/>
            <person name="Collins K."/>
            <person name="Stewart B.A."/>
            <person name="Lee S.R."/>
            <person name="Wilamowska K."/>
            <person name="Weinberg Z."/>
            <person name="Ruzzo W.L."/>
            <person name="Wloga D."/>
            <person name="Gaertig J."/>
            <person name="Frankel J."/>
            <person name="Tsao C.-C."/>
            <person name="Gorovsky M.A."/>
            <person name="Keeling P.J."/>
            <person name="Waller R.F."/>
            <person name="Patron N.J."/>
            <person name="Cherry J.M."/>
            <person name="Stover N.A."/>
            <person name="Krieger C.J."/>
            <person name="del Toro C."/>
            <person name="Ryder H.F."/>
            <person name="Williamson S.C."/>
            <person name="Barbeau R.A."/>
            <person name="Hamilton E.P."/>
            <person name="Orias E."/>
        </authorList>
    </citation>
    <scope>NUCLEOTIDE SEQUENCE [LARGE SCALE GENOMIC DNA]</scope>
    <source>
        <strain evidence="14">SB210</strain>
    </source>
</reference>
<dbReference type="AlphaFoldDB" id="Q22BJ7"/>
<dbReference type="InterPro" id="IPR051628">
    <property type="entry name" value="LUBAC_E3_Ligases"/>
</dbReference>
<evidence type="ECO:0000256" key="6">
    <source>
        <dbReference type="ARBA" id="ARBA00022786"/>
    </source>
</evidence>
<dbReference type="InterPro" id="IPR002867">
    <property type="entry name" value="IBR_dom"/>
</dbReference>
<dbReference type="PANTHER" id="PTHR22770:SF13">
    <property type="entry name" value="RING-TYPE DOMAIN-CONTAINING PROTEIN"/>
    <property type="match status" value="1"/>
</dbReference>
<evidence type="ECO:0000259" key="11">
    <source>
        <dbReference type="PROSITE" id="PS50089"/>
    </source>
</evidence>
<dbReference type="SUPFAM" id="SSF57850">
    <property type="entry name" value="RING/U-box"/>
    <property type="match status" value="3"/>
</dbReference>
<keyword evidence="4" id="KW-0677">Repeat</keyword>
<dbReference type="PROSITE" id="PS50089">
    <property type="entry name" value="ZF_RING_2"/>
    <property type="match status" value="1"/>
</dbReference>
<dbReference type="Pfam" id="PF22191">
    <property type="entry name" value="IBR_1"/>
    <property type="match status" value="1"/>
</dbReference>
<keyword evidence="7" id="KW-0862">Zinc</keyword>
<dbReference type="CDD" id="cd20335">
    <property type="entry name" value="BRcat_RBR"/>
    <property type="match status" value="1"/>
</dbReference>
<keyword evidence="9" id="KW-0175">Coiled coil</keyword>
<accession>Q22BJ7</accession>
<dbReference type="CDD" id="cd16448">
    <property type="entry name" value="RING-H2"/>
    <property type="match status" value="1"/>
</dbReference>
<dbReference type="OrthoDB" id="10009520at2759"/>
<evidence type="ECO:0000256" key="2">
    <source>
        <dbReference type="ARBA" id="ARBA00022679"/>
    </source>
</evidence>
<dbReference type="InterPro" id="IPR044066">
    <property type="entry name" value="TRIAD_supradom"/>
</dbReference>
<dbReference type="InterPro" id="IPR013083">
    <property type="entry name" value="Znf_RING/FYVE/PHD"/>
</dbReference>
<dbReference type="GO" id="GO:0043161">
    <property type="term" value="P:proteasome-mediated ubiquitin-dependent protein catabolic process"/>
    <property type="evidence" value="ECO:0007669"/>
    <property type="project" value="TreeGrafter"/>
</dbReference>
<dbReference type="CDD" id="cd22584">
    <property type="entry name" value="Rcat_RBR_unk"/>
    <property type="match status" value="1"/>
</dbReference>